<dbReference type="CDD" id="cd06127">
    <property type="entry name" value="DEDDh"/>
    <property type="match status" value="1"/>
</dbReference>
<evidence type="ECO:0000313" key="6">
    <source>
        <dbReference type="Proteomes" id="UP001144471"/>
    </source>
</evidence>
<name>A0A9W6GQ57_9FUSO</name>
<evidence type="ECO:0000256" key="2">
    <source>
        <dbReference type="ARBA" id="ARBA00022801"/>
    </source>
</evidence>
<keyword evidence="3" id="KW-0269">Exonuclease</keyword>
<evidence type="ECO:0000256" key="1">
    <source>
        <dbReference type="ARBA" id="ARBA00022722"/>
    </source>
</evidence>
<dbReference type="RefSeq" id="WP_281837885.1">
    <property type="nucleotide sequence ID" value="NZ_BSDY01000038.1"/>
</dbReference>
<sequence length="194" mass="22926">MAKEIVIFDVETNGMKGSSVLSISAIKLRIDDNLETWEKLGEYNRFYFRNPGEEINYGAVNVNGLTDEVIREKRSAKVYPKHFLEDIRSFEEFCSGVEHFVAHNIKFDESFIPFKLVKKFDTMIENVDIVRVSWNSKTNSYKWPKLIECANYYKVPFDDANFHESLYDVYITGRILYRMSRYHKTKGRLKKFLT</sequence>
<keyword evidence="6" id="KW-1185">Reference proteome</keyword>
<comment type="caution">
    <text evidence="5">The sequence shown here is derived from an EMBL/GenBank/DDBJ whole genome shotgun (WGS) entry which is preliminary data.</text>
</comment>
<keyword evidence="2" id="KW-0378">Hydrolase</keyword>
<dbReference type="PANTHER" id="PTHR30231:SF4">
    <property type="entry name" value="PROTEIN NEN2"/>
    <property type="match status" value="1"/>
</dbReference>
<dbReference type="Pfam" id="PF00929">
    <property type="entry name" value="RNase_T"/>
    <property type="match status" value="1"/>
</dbReference>
<dbReference type="Proteomes" id="UP001144471">
    <property type="component" value="Unassembled WGS sequence"/>
</dbReference>
<dbReference type="Gene3D" id="3.30.420.10">
    <property type="entry name" value="Ribonuclease H-like superfamily/Ribonuclease H"/>
    <property type="match status" value="1"/>
</dbReference>
<dbReference type="SMART" id="SM00479">
    <property type="entry name" value="EXOIII"/>
    <property type="match status" value="1"/>
</dbReference>
<proteinExistence type="predicted"/>
<evidence type="ECO:0000256" key="3">
    <source>
        <dbReference type="ARBA" id="ARBA00022839"/>
    </source>
</evidence>
<gene>
    <name evidence="5" type="ORF">PM10SUCC1_37130</name>
</gene>
<dbReference type="AlphaFoldDB" id="A0A9W6GQ57"/>
<dbReference type="GO" id="GO:0008408">
    <property type="term" value="F:3'-5' exonuclease activity"/>
    <property type="evidence" value="ECO:0007669"/>
    <property type="project" value="TreeGrafter"/>
</dbReference>
<dbReference type="InterPro" id="IPR036397">
    <property type="entry name" value="RNaseH_sf"/>
</dbReference>
<accession>A0A9W6GQ57</accession>
<feature type="domain" description="Exonuclease" evidence="4">
    <location>
        <begin position="4"/>
        <end position="185"/>
    </location>
</feature>
<dbReference type="InterPro" id="IPR012337">
    <property type="entry name" value="RNaseH-like_sf"/>
</dbReference>
<evidence type="ECO:0000313" key="5">
    <source>
        <dbReference type="EMBL" id="GLI58199.1"/>
    </source>
</evidence>
<dbReference type="PANTHER" id="PTHR30231">
    <property type="entry name" value="DNA POLYMERASE III SUBUNIT EPSILON"/>
    <property type="match status" value="1"/>
</dbReference>
<dbReference type="SUPFAM" id="SSF53098">
    <property type="entry name" value="Ribonuclease H-like"/>
    <property type="match status" value="1"/>
</dbReference>
<reference evidence="5" key="1">
    <citation type="submission" date="2022-12" db="EMBL/GenBank/DDBJ databases">
        <title>Reference genome sequencing for broad-spectrum identification of bacterial and archaeal isolates by mass spectrometry.</title>
        <authorList>
            <person name="Sekiguchi Y."/>
            <person name="Tourlousse D.M."/>
        </authorList>
    </citation>
    <scope>NUCLEOTIDE SEQUENCE</scope>
    <source>
        <strain evidence="5">10succ1</strain>
    </source>
</reference>
<dbReference type="GO" id="GO:0003676">
    <property type="term" value="F:nucleic acid binding"/>
    <property type="evidence" value="ECO:0007669"/>
    <property type="project" value="InterPro"/>
</dbReference>
<evidence type="ECO:0000259" key="4">
    <source>
        <dbReference type="SMART" id="SM00479"/>
    </source>
</evidence>
<keyword evidence="1" id="KW-0540">Nuclease</keyword>
<protein>
    <recommendedName>
        <fullName evidence="4">Exonuclease domain-containing protein</fullName>
    </recommendedName>
</protein>
<dbReference type="InterPro" id="IPR013520">
    <property type="entry name" value="Ribonucl_H"/>
</dbReference>
<dbReference type="EMBL" id="BSDY01000038">
    <property type="protein sequence ID" value="GLI58199.1"/>
    <property type="molecule type" value="Genomic_DNA"/>
</dbReference>
<organism evidence="5 6">
    <name type="scientific">Propionigenium maris DSM 9537</name>
    <dbReference type="NCBI Taxonomy" id="1123000"/>
    <lineage>
        <taxon>Bacteria</taxon>
        <taxon>Fusobacteriati</taxon>
        <taxon>Fusobacteriota</taxon>
        <taxon>Fusobacteriia</taxon>
        <taxon>Fusobacteriales</taxon>
        <taxon>Fusobacteriaceae</taxon>
        <taxon>Propionigenium</taxon>
    </lineage>
</organism>